<dbReference type="PANTHER" id="PTHR14647">
    <property type="entry name" value="GALACTOSE-3-O-SULFOTRANSFERASE"/>
    <property type="match status" value="1"/>
</dbReference>
<dbReference type="InterPro" id="IPR027417">
    <property type="entry name" value="P-loop_NTPase"/>
</dbReference>
<organism evidence="10 11">
    <name type="scientific">Elysia chlorotica</name>
    <name type="common">Eastern emerald elysia</name>
    <name type="synonym">Sea slug</name>
    <dbReference type="NCBI Taxonomy" id="188477"/>
    <lineage>
        <taxon>Eukaryota</taxon>
        <taxon>Metazoa</taxon>
        <taxon>Spiralia</taxon>
        <taxon>Lophotrochozoa</taxon>
        <taxon>Mollusca</taxon>
        <taxon>Gastropoda</taxon>
        <taxon>Heterobranchia</taxon>
        <taxon>Euthyneura</taxon>
        <taxon>Panpulmonata</taxon>
        <taxon>Sacoglossa</taxon>
        <taxon>Placobranchoidea</taxon>
        <taxon>Plakobranchidae</taxon>
        <taxon>Elysia</taxon>
    </lineage>
</organism>
<dbReference type="EMBL" id="RQTK01000247">
    <property type="protein sequence ID" value="RUS83347.1"/>
    <property type="molecule type" value="Genomic_DNA"/>
</dbReference>
<dbReference type="GO" id="GO:0000139">
    <property type="term" value="C:Golgi membrane"/>
    <property type="evidence" value="ECO:0007669"/>
    <property type="project" value="UniProtKB-SubCell"/>
</dbReference>
<evidence type="ECO:0000256" key="8">
    <source>
        <dbReference type="ARBA" id="ARBA00023136"/>
    </source>
</evidence>
<comment type="similarity">
    <text evidence="2">Belongs to the galactose-3-O-sulfotransferase family.</text>
</comment>
<accession>A0A3S0ZUR5</accession>
<evidence type="ECO:0000256" key="2">
    <source>
        <dbReference type="ARBA" id="ARBA00008124"/>
    </source>
</evidence>
<dbReference type="Pfam" id="PF06990">
    <property type="entry name" value="Gal-3-0_sulfotr"/>
    <property type="match status" value="1"/>
</dbReference>
<evidence type="ECO:0000313" key="10">
    <source>
        <dbReference type="EMBL" id="RUS83347.1"/>
    </source>
</evidence>
<sequence length="182" mass="20325">MKKSFLTFVRISVLVACLMGGVYLCLNVSFSTRPSHYARHEALATIRLSLNATSNTPSKESAGYSGTTTIPPEKQEQRQIIFIKVHKAASSTVQNILLRFSLARDLNILLPIHPRDHINDFGSSIDPNRILPHPTGGLFDILCDHVIFNEDVIAPYFPTFTVRIAIVREPLQQMLSALAYFS</sequence>
<keyword evidence="6" id="KW-1133">Transmembrane helix</keyword>
<keyword evidence="11" id="KW-1185">Reference proteome</keyword>
<reference evidence="10 11" key="1">
    <citation type="submission" date="2019-01" db="EMBL/GenBank/DDBJ databases">
        <title>A draft genome assembly of the solar-powered sea slug Elysia chlorotica.</title>
        <authorList>
            <person name="Cai H."/>
            <person name="Li Q."/>
            <person name="Fang X."/>
            <person name="Li J."/>
            <person name="Curtis N.E."/>
            <person name="Altenburger A."/>
            <person name="Shibata T."/>
            <person name="Feng M."/>
            <person name="Maeda T."/>
            <person name="Schwartz J.A."/>
            <person name="Shigenobu S."/>
            <person name="Lundholm N."/>
            <person name="Nishiyama T."/>
            <person name="Yang H."/>
            <person name="Hasebe M."/>
            <person name="Li S."/>
            <person name="Pierce S.K."/>
            <person name="Wang J."/>
        </authorList>
    </citation>
    <scope>NUCLEOTIDE SEQUENCE [LARGE SCALE GENOMIC DNA]</scope>
    <source>
        <strain evidence="10">EC2010</strain>
        <tissue evidence="10">Whole organism of an adult</tissue>
    </source>
</reference>
<keyword evidence="4" id="KW-0812">Transmembrane</keyword>
<dbReference type="InterPro" id="IPR009729">
    <property type="entry name" value="Gal-3-0_sulfotransfrase"/>
</dbReference>
<proteinExistence type="inferred from homology"/>
<dbReference type="OrthoDB" id="514299at2759"/>
<dbReference type="GO" id="GO:0009247">
    <property type="term" value="P:glycolipid biosynthetic process"/>
    <property type="evidence" value="ECO:0007669"/>
    <property type="project" value="InterPro"/>
</dbReference>
<evidence type="ECO:0000313" key="11">
    <source>
        <dbReference type="Proteomes" id="UP000271974"/>
    </source>
</evidence>
<evidence type="ECO:0000256" key="3">
    <source>
        <dbReference type="ARBA" id="ARBA00022679"/>
    </source>
</evidence>
<evidence type="ECO:0000256" key="9">
    <source>
        <dbReference type="ARBA" id="ARBA00023180"/>
    </source>
</evidence>
<feature type="non-terminal residue" evidence="10">
    <location>
        <position position="182"/>
    </location>
</feature>
<keyword evidence="5" id="KW-0735">Signal-anchor</keyword>
<gene>
    <name evidence="10" type="ORF">EGW08_008894</name>
</gene>
<dbReference type="Proteomes" id="UP000271974">
    <property type="component" value="Unassembled WGS sequence"/>
</dbReference>
<name>A0A3S0ZUR5_ELYCH</name>
<keyword evidence="3" id="KW-0808">Transferase</keyword>
<evidence type="ECO:0000256" key="5">
    <source>
        <dbReference type="ARBA" id="ARBA00022968"/>
    </source>
</evidence>
<comment type="caution">
    <text evidence="10">The sequence shown here is derived from an EMBL/GenBank/DDBJ whole genome shotgun (WGS) entry which is preliminary data.</text>
</comment>
<keyword evidence="9" id="KW-0325">Glycoprotein</keyword>
<keyword evidence="7" id="KW-0333">Golgi apparatus</keyword>
<evidence type="ECO:0000256" key="4">
    <source>
        <dbReference type="ARBA" id="ARBA00022692"/>
    </source>
</evidence>
<dbReference type="GO" id="GO:0001733">
    <property type="term" value="F:galactosylceramide sulfotransferase activity"/>
    <property type="evidence" value="ECO:0007669"/>
    <property type="project" value="InterPro"/>
</dbReference>
<evidence type="ECO:0000256" key="1">
    <source>
        <dbReference type="ARBA" id="ARBA00004323"/>
    </source>
</evidence>
<dbReference type="Gene3D" id="3.40.50.300">
    <property type="entry name" value="P-loop containing nucleotide triphosphate hydrolases"/>
    <property type="match status" value="1"/>
</dbReference>
<dbReference type="AlphaFoldDB" id="A0A3S0ZUR5"/>
<comment type="subcellular location">
    <subcellularLocation>
        <location evidence="1">Golgi apparatus membrane</location>
        <topology evidence="1">Single-pass type II membrane protein</topology>
    </subcellularLocation>
</comment>
<evidence type="ECO:0000256" key="6">
    <source>
        <dbReference type="ARBA" id="ARBA00022989"/>
    </source>
</evidence>
<dbReference type="PANTHER" id="PTHR14647:SF87">
    <property type="entry name" value="PUTATIVE-RELATED"/>
    <property type="match status" value="1"/>
</dbReference>
<evidence type="ECO:0000256" key="7">
    <source>
        <dbReference type="ARBA" id="ARBA00023034"/>
    </source>
</evidence>
<keyword evidence="8" id="KW-0472">Membrane</keyword>
<protein>
    <submittedName>
        <fullName evidence="10">Uncharacterized protein</fullName>
    </submittedName>
</protein>